<proteinExistence type="inferred from homology"/>
<keyword evidence="7" id="KW-1185">Reference proteome</keyword>
<comment type="cofactor">
    <cofactor evidence="4">
        <name>Zn(2+)</name>
        <dbReference type="ChEBI" id="CHEBI:29105"/>
    </cofactor>
    <text evidence="4">Binds 1 zinc ion per subunit.</text>
</comment>
<dbReference type="PANTHER" id="PTHR12993">
    <property type="entry name" value="N-ACETYLGLUCOSAMINYL-PHOSPHATIDYLINOSITOL DE-N-ACETYLASE-RELATED"/>
    <property type="match status" value="1"/>
</dbReference>
<reference evidence="7" key="1">
    <citation type="journal article" date="2019" name="Int. J. Syst. Evol. Microbiol.">
        <title>The Global Catalogue of Microorganisms (GCM) 10K type strain sequencing project: providing services to taxonomists for standard genome sequencing and annotation.</title>
        <authorList>
            <consortium name="The Broad Institute Genomics Platform"/>
            <consortium name="The Broad Institute Genome Sequencing Center for Infectious Disease"/>
            <person name="Wu L."/>
            <person name="Ma J."/>
        </authorList>
    </citation>
    <scope>NUCLEOTIDE SEQUENCE [LARGE SCALE GENOMIC DNA]</scope>
    <source>
        <strain evidence="7">JCM 13022</strain>
    </source>
</reference>
<keyword evidence="1 4" id="KW-0479">Metal-binding</keyword>
<evidence type="ECO:0000256" key="3">
    <source>
        <dbReference type="ARBA" id="ARBA00022833"/>
    </source>
</evidence>
<feature type="binding site" evidence="4">
    <location>
        <position position="166"/>
    </location>
    <ligand>
        <name>Zn(2+)</name>
        <dbReference type="ChEBI" id="CHEBI:29105"/>
    </ligand>
</feature>
<organism evidence="6 7">
    <name type="scientific">Prauserella alba</name>
    <dbReference type="NCBI Taxonomy" id="176898"/>
    <lineage>
        <taxon>Bacteria</taxon>
        <taxon>Bacillati</taxon>
        <taxon>Actinomycetota</taxon>
        <taxon>Actinomycetes</taxon>
        <taxon>Pseudonocardiales</taxon>
        <taxon>Pseudonocardiaceae</taxon>
        <taxon>Prauserella</taxon>
    </lineage>
</organism>
<dbReference type="EC" id="3.5.1.103" evidence="4"/>
<sequence>MISDDERGTDGQRGPGGRENGAPGVVLVHAHPDDESITTGGTIARYAAAGVPVTVVTCTLGEEGEIIPPALSELGAWAGDQLGGYRSGELAAAGRALGWTGHRYLGGMGRWRDSGMAGTPAAEHPRAFTGGDLDQQAEQLTAILDELRPQVVVTYDAHGGYGHPDHIRAHEITMAAAPRAASVQRVFHTVSSRRAVADGLAALRTRGDVGFRVPADDELPTTPDEAVTTVVDIGAHRWRKFAALAAHETQIDVGPDCFALSNGIAQPVPEAEYFVLAHGPAEGAEKDLFGGLR</sequence>
<dbReference type="Pfam" id="PF02585">
    <property type="entry name" value="PIG-L"/>
    <property type="match status" value="1"/>
</dbReference>
<gene>
    <name evidence="4 6" type="primary">mshB</name>
    <name evidence="6" type="ORF">GCM10009675_41620</name>
</gene>
<comment type="catalytic activity">
    <reaction evidence="4">
        <text>1D-myo-inositol 2-acetamido-2-deoxy-alpha-D-glucopyranoside + H2O = 1D-myo-inositol 2-amino-2-deoxy-alpha-D-glucopyranoside + acetate</text>
        <dbReference type="Rhea" id="RHEA:26180"/>
        <dbReference type="ChEBI" id="CHEBI:15377"/>
        <dbReference type="ChEBI" id="CHEBI:30089"/>
        <dbReference type="ChEBI" id="CHEBI:52442"/>
        <dbReference type="ChEBI" id="CHEBI:58886"/>
        <dbReference type="EC" id="3.5.1.103"/>
    </reaction>
</comment>
<dbReference type="InterPro" id="IPR003737">
    <property type="entry name" value="GlcNAc_PI_deacetylase-related"/>
</dbReference>
<dbReference type="NCBIfam" id="TIGR03445">
    <property type="entry name" value="mycothiol_MshB"/>
    <property type="match status" value="1"/>
</dbReference>
<comment type="similarity">
    <text evidence="4">Belongs to the MshB deacetylase family.</text>
</comment>
<feature type="region of interest" description="Disordered" evidence="5">
    <location>
        <begin position="1"/>
        <end position="24"/>
    </location>
</feature>
<evidence type="ECO:0000256" key="1">
    <source>
        <dbReference type="ARBA" id="ARBA00022723"/>
    </source>
</evidence>
<evidence type="ECO:0000256" key="5">
    <source>
        <dbReference type="SAM" id="MobiDB-lite"/>
    </source>
</evidence>
<dbReference type="Proteomes" id="UP001500467">
    <property type="component" value="Unassembled WGS sequence"/>
</dbReference>
<feature type="binding site" evidence="4">
    <location>
        <position position="31"/>
    </location>
    <ligand>
        <name>Zn(2+)</name>
        <dbReference type="ChEBI" id="CHEBI:29105"/>
    </ligand>
</feature>
<evidence type="ECO:0000313" key="6">
    <source>
        <dbReference type="EMBL" id="GAA1215178.1"/>
    </source>
</evidence>
<dbReference type="PANTHER" id="PTHR12993:SF26">
    <property type="entry name" value="1D-MYO-INOSITOL 2-ACETAMIDO-2-DEOXY-ALPHA-D-GLUCOPYRANOSIDE DEACETYLASE"/>
    <property type="match status" value="1"/>
</dbReference>
<dbReference type="Gene3D" id="3.40.50.10320">
    <property type="entry name" value="LmbE-like"/>
    <property type="match status" value="1"/>
</dbReference>
<evidence type="ECO:0000256" key="4">
    <source>
        <dbReference type="HAMAP-Rule" id="MF_01696"/>
    </source>
</evidence>
<keyword evidence="3 4" id="KW-0862">Zinc</keyword>
<evidence type="ECO:0000313" key="7">
    <source>
        <dbReference type="Proteomes" id="UP001500467"/>
    </source>
</evidence>
<feature type="compositionally biased region" description="Basic and acidic residues" evidence="5">
    <location>
        <begin position="1"/>
        <end position="10"/>
    </location>
</feature>
<protein>
    <recommendedName>
        <fullName evidence="4">1D-myo-inositol 2-acetamido-2-deoxy-alpha-D-glucopyranoside deacetylase</fullName>
        <shortName evidence="4">GlcNAc-Ins deacetylase</shortName>
        <ecNumber evidence="4">3.5.1.103</ecNumber>
    </recommendedName>
    <alternativeName>
        <fullName evidence="4">N-acetyl-1-D-myo-inositol-2-amino-2-deoxy-alpha-D-glucopyranoside deacetylase</fullName>
    </alternativeName>
</protein>
<keyword evidence="2 4" id="KW-0378">Hydrolase</keyword>
<dbReference type="InterPro" id="IPR024078">
    <property type="entry name" value="LmbE-like_dom_sf"/>
</dbReference>
<comment type="function">
    <text evidence="4">Catalyzes the deacetylation of 1D-myo-inositol 2-acetamido-2-deoxy-alpha-D-glucopyranoside (GlcNAc-Ins) in the mycothiol biosynthesis pathway.</text>
</comment>
<dbReference type="HAMAP" id="MF_01696">
    <property type="entry name" value="MshB"/>
    <property type="match status" value="1"/>
</dbReference>
<feature type="binding site" evidence="4">
    <location>
        <position position="34"/>
    </location>
    <ligand>
        <name>Zn(2+)</name>
        <dbReference type="ChEBI" id="CHEBI:29105"/>
    </ligand>
</feature>
<dbReference type="InterPro" id="IPR017810">
    <property type="entry name" value="Mycothiol_biosynthesis_MshB"/>
</dbReference>
<name>A0ABP4GAC0_9PSEU</name>
<accession>A0ABP4GAC0</accession>
<comment type="caution">
    <text evidence="6">The sequence shown here is derived from an EMBL/GenBank/DDBJ whole genome shotgun (WGS) entry which is preliminary data.</text>
</comment>
<dbReference type="SUPFAM" id="SSF102588">
    <property type="entry name" value="LmbE-like"/>
    <property type="match status" value="1"/>
</dbReference>
<evidence type="ECO:0000256" key="2">
    <source>
        <dbReference type="ARBA" id="ARBA00022801"/>
    </source>
</evidence>
<dbReference type="EMBL" id="BAAALM010000016">
    <property type="protein sequence ID" value="GAA1215178.1"/>
    <property type="molecule type" value="Genomic_DNA"/>
</dbReference>